<dbReference type="AlphaFoldDB" id="A0A182Y9M4"/>
<comment type="function">
    <text evidence="7">E3 ubiquitin-protein ligase which accepts ubiquitin from specific E2 ubiquitin-conjugating enzymes, and transfers it to substrates, generally promoting their degradation by the proteasome. Independently of its E3 ubiquitin-protein ligase activity, acts as an inhibitor of CPSF3 endonuclease activity by blocking CPSF3 active site.</text>
</comment>
<dbReference type="GO" id="GO:0031624">
    <property type="term" value="F:ubiquitin conjugating enzyme binding"/>
    <property type="evidence" value="ECO:0007669"/>
    <property type="project" value="TreeGrafter"/>
</dbReference>
<sequence>MIPSTGKIDRLLVELRPRLQCANFFISFPRKFADIESTTIELATDRITIVMKGERERYEIRTGDYFQLHTQTLSSLVIKNRYICFRVNTNESVFGSERLSTGQAMQDEEPCRLTCNVEACKKYRVLCNNCGGPLVEQPSDQDEPGISFNRVLELPSEQLDTDDWFCHRHDHHPSDGAQQDASCQGESSAQLSTKFEPQQHDLFYGTFYALLHRSILQRVHIRNERFVYCKRCLQYLGTTRKNRSSVKLWYESVRFQPERSIPLALFRTDDALELFHHLVRKTVREFNFVTHLGLPPSIKLMFELRRPGMEGDVFYLLMQIMDCQLSVFRAKQKRTASGSSESCSDDVDDDRGKSVDPETELLPANRGGVADGTARDEEGNDDDDDDVFIENAYRKHTIKLERHRAMKLMYQYEKYDEQPLYVFWREDSNVVNLELSEPMFSAAVRYLDANSSYVPECYRVNLGFSMSYLDIS</sequence>
<dbReference type="GO" id="GO:0000151">
    <property type="term" value="C:ubiquitin ligase complex"/>
    <property type="evidence" value="ECO:0007669"/>
    <property type="project" value="TreeGrafter"/>
</dbReference>
<dbReference type="VEuPathDB" id="VectorBase:ASTE015898"/>
<organism evidence="9 10">
    <name type="scientific">Anopheles stephensi</name>
    <name type="common">Indo-Pakistan malaria mosquito</name>
    <dbReference type="NCBI Taxonomy" id="30069"/>
    <lineage>
        <taxon>Eukaryota</taxon>
        <taxon>Metazoa</taxon>
        <taxon>Ecdysozoa</taxon>
        <taxon>Arthropoda</taxon>
        <taxon>Hexapoda</taxon>
        <taxon>Insecta</taxon>
        <taxon>Pterygota</taxon>
        <taxon>Neoptera</taxon>
        <taxon>Endopterygota</taxon>
        <taxon>Diptera</taxon>
        <taxon>Nematocera</taxon>
        <taxon>Culicoidea</taxon>
        <taxon>Culicidae</taxon>
        <taxon>Anophelinae</taxon>
        <taxon>Anopheles</taxon>
    </lineage>
</organism>
<dbReference type="InterPro" id="IPR019193">
    <property type="entry name" value="UBQ-conj_enz_E2-bd_prot"/>
</dbReference>
<evidence type="ECO:0000256" key="2">
    <source>
        <dbReference type="ARBA" id="ARBA00012485"/>
    </source>
</evidence>
<dbReference type="STRING" id="30069.A0A182Y9M4"/>
<dbReference type="EnsemblMetazoa" id="ASTEI051574-RA">
    <property type="protein sequence ID" value="ASTEI051574-PA"/>
    <property type="gene ID" value="ASTEI051574"/>
</dbReference>
<dbReference type="PANTHER" id="PTHR31531">
    <property type="entry name" value="E3 UBIQUITIN-PROTEIN LIGASE E3D FAMILY MEMBER"/>
    <property type="match status" value="1"/>
</dbReference>
<dbReference type="OMA" id="CFRVNTN"/>
<name>A0A182Y9M4_ANOST</name>
<reference evidence="9" key="2">
    <citation type="submission" date="2020-05" db="UniProtKB">
        <authorList>
            <consortium name="EnsemblMetazoa"/>
        </authorList>
    </citation>
    <scope>IDENTIFICATION</scope>
    <source>
        <strain evidence="9">Indian</strain>
    </source>
</reference>
<evidence type="ECO:0000256" key="3">
    <source>
        <dbReference type="ARBA" id="ARBA00013646"/>
    </source>
</evidence>
<dbReference type="GO" id="GO:0005634">
    <property type="term" value="C:nucleus"/>
    <property type="evidence" value="ECO:0007669"/>
    <property type="project" value="TreeGrafter"/>
</dbReference>
<evidence type="ECO:0000256" key="4">
    <source>
        <dbReference type="ARBA" id="ARBA00029737"/>
    </source>
</evidence>
<keyword evidence="10" id="KW-1185">Reference proteome</keyword>
<dbReference type="VEuPathDB" id="VectorBase:ASTEI20_035443"/>
<proteinExistence type="predicted"/>
<dbReference type="EC" id="2.3.2.26" evidence="2"/>
<dbReference type="VEuPathDB" id="VectorBase:ASTEI051574"/>
<dbReference type="GO" id="GO:0051865">
    <property type="term" value="P:protein autoubiquitination"/>
    <property type="evidence" value="ECO:0007669"/>
    <property type="project" value="TreeGrafter"/>
</dbReference>
<dbReference type="GO" id="GO:0005829">
    <property type="term" value="C:cytosol"/>
    <property type="evidence" value="ECO:0007669"/>
    <property type="project" value="TreeGrafter"/>
</dbReference>
<dbReference type="GO" id="GO:0006513">
    <property type="term" value="P:protein monoubiquitination"/>
    <property type="evidence" value="ECO:0007669"/>
    <property type="project" value="TreeGrafter"/>
</dbReference>
<dbReference type="Proteomes" id="UP000076408">
    <property type="component" value="Unassembled WGS sequence"/>
</dbReference>
<evidence type="ECO:0000313" key="10">
    <source>
        <dbReference type="Proteomes" id="UP000076408"/>
    </source>
</evidence>
<evidence type="ECO:0000256" key="7">
    <source>
        <dbReference type="ARBA" id="ARBA00053831"/>
    </source>
</evidence>
<protein>
    <recommendedName>
        <fullName evidence="3">E3 ubiquitin-protein ligase E3D</fullName>
        <ecNumber evidence="2">2.3.2.26</ecNumber>
    </recommendedName>
    <alternativeName>
        <fullName evidence="6">HECT-type E3 ubiquitin transferase E3D</fullName>
    </alternativeName>
    <alternativeName>
        <fullName evidence="5">UbcH10-binding protein with a HECT-like domain</fullName>
    </alternativeName>
    <alternativeName>
        <fullName evidence="4">Ubiquitin-conjugating enzyme E2C-binding protein</fullName>
    </alternativeName>
</protein>
<accession>A0A182Y9M4</accession>
<evidence type="ECO:0000313" key="9">
    <source>
        <dbReference type="EnsemblMetazoa" id="ASTEI051574-PA"/>
    </source>
</evidence>
<dbReference type="GO" id="GO:0030332">
    <property type="term" value="F:cyclin binding"/>
    <property type="evidence" value="ECO:0007669"/>
    <property type="project" value="TreeGrafter"/>
</dbReference>
<dbReference type="Pfam" id="PF09814">
    <property type="entry name" value="HECT_2"/>
    <property type="match status" value="1"/>
</dbReference>
<evidence type="ECO:0000256" key="1">
    <source>
        <dbReference type="ARBA" id="ARBA00000885"/>
    </source>
</evidence>
<evidence type="ECO:0000256" key="5">
    <source>
        <dbReference type="ARBA" id="ARBA00032234"/>
    </source>
</evidence>
<dbReference type="GO" id="GO:0061630">
    <property type="term" value="F:ubiquitin protein ligase activity"/>
    <property type="evidence" value="ECO:0007669"/>
    <property type="project" value="UniProtKB-EC"/>
</dbReference>
<dbReference type="PANTHER" id="PTHR31531:SF2">
    <property type="entry name" value="E3 UBIQUITIN-PROTEIN LIGASE E3D"/>
    <property type="match status" value="1"/>
</dbReference>
<dbReference type="GO" id="GO:0000209">
    <property type="term" value="P:protein polyubiquitination"/>
    <property type="evidence" value="ECO:0007669"/>
    <property type="project" value="TreeGrafter"/>
</dbReference>
<dbReference type="GO" id="GO:0043161">
    <property type="term" value="P:proteasome-mediated ubiquitin-dependent protein catabolic process"/>
    <property type="evidence" value="ECO:0007669"/>
    <property type="project" value="TreeGrafter"/>
</dbReference>
<evidence type="ECO:0000256" key="6">
    <source>
        <dbReference type="ARBA" id="ARBA00032298"/>
    </source>
</evidence>
<reference evidence="10" key="1">
    <citation type="journal article" date="2014" name="Genome Biol.">
        <title>Genome analysis of a major urban malaria vector mosquito, Anopheles stephensi.</title>
        <authorList>
            <person name="Jiang X."/>
            <person name="Peery A."/>
            <person name="Hall A.B."/>
            <person name="Sharma A."/>
            <person name="Chen X.G."/>
            <person name="Waterhouse R.M."/>
            <person name="Komissarov A."/>
            <person name="Riehle M.M."/>
            <person name="Shouche Y."/>
            <person name="Sharakhova M.V."/>
            <person name="Lawson D."/>
            <person name="Pakpour N."/>
            <person name="Arensburger P."/>
            <person name="Davidson V.L."/>
            <person name="Eiglmeier K."/>
            <person name="Emrich S."/>
            <person name="George P."/>
            <person name="Kennedy R.C."/>
            <person name="Mane S.P."/>
            <person name="Maslen G."/>
            <person name="Oringanje C."/>
            <person name="Qi Y."/>
            <person name="Settlage R."/>
            <person name="Tojo M."/>
            <person name="Tubio J.M."/>
            <person name="Unger M.F."/>
            <person name="Wang B."/>
            <person name="Vernick K.D."/>
            <person name="Ribeiro J.M."/>
            <person name="James A.A."/>
            <person name="Michel K."/>
            <person name="Riehle M.A."/>
            <person name="Luckhart S."/>
            <person name="Sharakhov I.V."/>
            <person name="Tu Z."/>
        </authorList>
    </citation>
    <scope>NUCLEOTIDE SEQUENCE [LARGE SCALE GENOMIC DNA]</scope>
    <source>
        <strain evidence="10">Indian</strain>
    </source>
</reference>
<comment type="catalytic activity">
    <reaction evidence="1">
        <text>S-ubiquitinyl-[E2 ubiquitin-conjugating enzyme]-L-cysteine + [acceptor protein]-L-lysine = [E2 ubiquitin-conjugating enzyme]-L-cysteine + N(6)-ubiquitinyl-[acceptor protein]-L-lysine.</text>
        <dbReference type="EC" id="2.3.2.26"/>
    </reaction>
</comment>
<comment type="subunit">
    <text evidence="8">Interacts with UBE2C/UbcH10 (E2 ubiquitin-conjugating enzyme). In vitro, interacts with cyclin-B.</text>
</comment>
<evidence type="ECO:0000256" key="8">
    <source>
        <dbReference type="ARBA" id="ARBA00064185"/>
    </source>
</evidence>